<reference evidence="9" key="3">
    <citation type="submission" date="2025-08" db="UniProtKB">
        <authorList>
            <consortium name="RefSeq"/>
        </authorList>
    </citation>
    <scope>IDENTIFICATION</scope>
    <source>
        <strain evidence="9">CBS 342.82</strain>
    </source>
</reference>
<name>A0A6J3M3X7_9PEZI</name>
<dbReference type="PRINTS" id="PR00465">
    <property type="entry name" value="EP450IV"/>
</dbReference>
<dbReference type="OrthoDB" id="1470350at2759"/>
<evidence type="ECO:0000256" key="3">
    <source>
        <dbReference type="ARBA" id="ARBA00022723"/>
    </source>
</evidence>
<keyword evidence="6" id="KW-0560">Oxidoreductase</keyword>
<feature type="region of interest" description="Disordered" evidence="7">
    <location>
        <begin position="541"/>
        <end position="563"/>
    </location>
</feature>
<evidence type="ECO:0000256" key="2">
    <source>
        <dbReference type="ARBA" id="ARBA00010617"/>
    </source>
</evidence>
<dbReference type="GO" id="GO:0005506">
    <property type="term" value="F:iron ion binding"/>
    <property type="evidence" value="ECO:0007669"/>
    <property type="project" value="InterPro"/>
</dbReference>
<sequence length="563" mass="63191">MAVMMVSAVTIAIIAYAIYKFIIYPTFISPLSRIPAAHPTAHFSSLWILHHRLHQRDTLVVHDAHTRLGPIVRIAPNEVAINSVDGGIKTIYTGGFEKGEWYQIGFANYGVEPMFAMPDRKHHGVRKRLVSNVYAKSTLLGSAAIRGITSVVVRHRLRDRIRNDMRRCEREGGSVEFYDIFAAAALDFVSAYVFGVTNATNLLEDQKESVRFLREFKARQVYTFWRQECPLFTKFMSSLGLLWTIVPRWVDESSEKIERWNMRLCEAAEASCAIGETNHDHPECFPTVYAQLREGLIKVTAQSIGKSMTSVDQATRVEIAAELLDHTLAGLDTSSITLTYLAWEVSRPSNRHWQDLLRREVRNLPRQLRWDARALDGLPILHAIIMETLRLHAPIPGQQPRVTPTVSEGCSPTILCGHELPTGVRVQAQAWSLHRNKDVFPDPEAFEPRRWLPPGGNSLPVTSSTTPEHAKEMARWFWAFSSGGRMCVGSNLAMLDMKAIVAGIWSRFETTAISGDESMRHNGGYLAEPLGAGPGGYCRLQVRGLDDDKDDDDDDVKSQETAV</sequence>
<dbReference type="InterPro" id="IPR002403">
    <property type="entry name" value="Cyt_P450_E_grp-IV"/>
</dbReference>
<keyword evidence="8" id="KW-1185">Reference proteome</keyword>
<evidence type="ECO:0000313" key="8">
    <source>
        <dbReference type="Proteomes" id="UP000504637"/>
    </source>
</evidence>
<dbReference type="PANTHER" id="PTHR24305">
    <property type="entry name" value="CYTOCHROME P450"/>
    <property type="match status" value="1"/>
</dbReference>
<comment type="cofactor">
    <cofactor evidence="1 5">
        <name>heme</name>
        <dbReference type="ChEBI" id="CHEBI:30413"/>
    </cofactor>
</comment>
<evidence type="ECO:0000256" key="6">
    <source>
        <dbReference type="RuleBase" id="RU000461"/>
    </source>
</evidence>
<feature type="binding site" description="axial binding residue" evidence="5">
    <location>
        <position position="487"/>
    </location>
    <ligand>
        <name>heme</name>
        <dbReference type="ChEBI" id="CHEBI:30413"/>
    </ligand>
    <ligandPart>
        <name>Fe</name>
        <dbReference type="ChEBI" id="CHEBI:18248"/>
    </ligandPart>
</feature>
<dbReference type="PANTHER" id="PTHR24305:SF166">
    <property type="entry name" value="CYTOCHROME P450 12A4, MITOCHONDRIAL-RELATED"/>
    <property type="match status" value="1"/>
</dbReference>
<protein>
    <submittedName>
        <fullName evidence="9">Cytochrome P450</fullName>
    </submittedName>
</protein>
<evidence type="ECO:0000256" key="4">
    <source>
        <dbReference type="ARBA" id="ARBA00023004"/>
    </source>
</evidence>
<dbReference type="PRINTS" id="PR00385">
    <property type="entry name" value="P450"/>
</dbReference>
<keyword evidence="3 5" id="KW-0479">Metal-binding</keyword>
<dbReference type="Gene3D" id="1.10.630.10">
    <property type="entry name" value="Cytochrome P450"/>
    <property type="match status" value="1"/>
</dbReference>
<evidence type="ECO:0000256" key="1">
    <source>
        <dbReference type="ARBA" id="ARBA00001971"/>
    </source>
</evidence>
<gene>
    <name evidence="9" type="ORF">K489DRAFT_380934</name>
</gene>
<dbReference type="AlphaFoldDB" id="A0A6J3M3X7"/>
<dbReference type="SUPFAM" id="SSF48264">
    <property type="entry name" value="Cytochrome P450"/>
    <property type="match status" value="1"/>
</dbReference>
<reference evidence="9" key="2">
    <citation type="submission" date="2020-04" db="EMBL/GenBank/DDBJ databases">
        <authorList>
            <consortium name="NCBI Genome Project"/>
        </authorList>
    </citation>
    <scope>NUCLEOTIDE SEQUENCE</scope>
    <source>
        <strain evidence="9">CBS 342.82</strain>
    </source>
</reference>
<accession>A0A6J3M3X7</accession>
<evidence type="ECO:0000256" key="7">
    <source>
        <dbReference type="SAM" id="MobiDB-lite"/>
    </source>
</evidence>
<dbReference type="CDD" id="cd11059">
    <property type="entry name" value="CYP_fungal"/>
    <property type="match status" value="1"/>
</dbReference>
<dbReference type="RefSeq" id="XP_033459225.1">
    <property type="nucleotide sequence ID" value="XM_033604989.1"/>
</dbReference>
<dbReference type="InterPro" id="IPR050121">
    <property type="entry name" value="Cytochrome_P450_monoxygenase"/>
</dbReference>
<dbReference type="GO" id="GO:0004497">
    <property type="term" value="F:monooxygenase activity"/>
    <property type="evidence" value="ECO:0007669"/>
    <property type="project" value="UniProtKB-KW"/>
</dbReference>
<dbReference type="GO" id="GO:0016705">
    <property type="term" value="F:oxidoreductase activity, acting on paired donors, with incorporation or reduction of molecular oxygen"/>
    <property type="evidence" value="ECO:0007669"/>
    <property type="project" value="InterPro"/>
</dbReference>
<proteinExistence type="inferred from homology"/>
<keyword evidence="5 6" id="KW-0349">Heme</keyword>
<dbReference type="GeneID" id="54362789"/>
<feature type="region of interest" description="Disordered" evidence="7">
    <location>
        <begin position="446"/>
        <end position="465"/>
    </location>
</feature>
<dbReference type="Proteomes" id="UP000504637">
    <property type="component" value="Unplaced"/>
</dbReference>
<reference evidence="9" key="1">
    <citation type="submission" date="2020-01" db="EMBL/GenBank/DDBJ databases">
        <authorList>
            <consortium name="DOE Joint Genome Institute"/>
            <person name="Haridas S."/>
            <person name="Albert R."/>
            <person name="Binder M."/>
            <person name="Bloem J."/>
            <person name="Labutti K."/>
            <person name="Salamov A."/>
            <person name="Andreopoulos B."/>
            <person name="Baker S.E."/>
            <person name="Barry K."/>
            <person name="Bills G."/>
            <person name="Bluhm B.H."/>
            <person name="Cannon C."/>
            <person name="Castanera R."/>
            <person name="Culley D.E."/>
            <person name="Daum C."/>
            <person name="Ezra D."/>
            <person name="Gonzalez J.B."/>
            <person name="Henrissat B."/>
            <person name="Kuo A."/>
            <person name="Liang C."/>
            <person name="Lipzen A."/>
            <person name="Lutzoni F."/>
            <person name="Magnuson J."/>
            <person name="Mondo S."/>
            <person name="Nolan M."/>
            <person name="Ohm R."/>
            <person name="Pangilinan J."/>
            <person name="Park H.-J."/>
            <person name="Ramirez L."/>
            <person name="Alfaro M."/>
            <person name="Sun H."/>
            <person name="Tritt A."/>
            <person name="Yoshinaga Y."/>
            <person name="Zwiers L.-H."/>
            <person name="Turgeon B.G."/>
            <person name="Goodwin S.B."/>
            <person name="Spatafora J.W."/>
            <person name="Crous P.W."/>
            <person name="Grigoriev I.V."/>
        </authorList>
    </citation>
    <scope>NUCLEOTIDE SEQUENCE</scope>
    <source>
        <strain evidence="9">CBS 342.82</strain>
    </source>
</reference>
<dbReference type="InterPro" id="IPR017972">
    <property type="entry name" value="Cyt_P450_CS"/>
</dbReference>
<dbReference type="PROSITE" id="PS00086">
    <property type="entry name" value="CYTOCHROME_P450"/>
    <property type="match status" value="1"/>
</dbReference>
<organism evidence="9">
    <name type="scientific">Dissoconium aciculare CBS 342.82</name>
    <dbReference type="NCBI Taxonomy" id="1314786"/>
    <lineage>
        <taxon>Eukaryota</taxon>
        <taxon>Fungi</taxon>
        <taxon>Dikarya</taxon>
        <taxon>Ascomycota</taxon>
        <taxon>Pezizomycotina</taxon>
        <taxon>Dothideomycetes</taxon>
        <taxon>Dothideomycetidae</taxon>
        <taxon>Mycosphaerellales</taxon>
        <taxon>Dissoconiaceae</taxon>
        <taxon>Dissoconium</taxon>
    </lineage>
</organism>
<comment type="similarity">
    <text evidence="2 6">Belongs to the cytochrome P450 family.</text>
</comment>
<evidence type="ECO:0000313" key="9">
    <source>
        <dbReference type="RefSeq" id="XP_033459225.1"/>
    </source>
</evidence>
<evidence type="ECO:0000256" key="5">
    <source>
        <dbReference type="PIRSR" id="PIRSR602403-1"/>
    </source>
</evidence>
<dbReference type="Pfam" id="PF00067">
    <property type="entry name" value="p450"/>
    <property type="match status" value="1"/>
</dbReference>
<dbReference type="InterPro" id="IPR001128">
    <property type="entry name" value="Cyt_P450"/>
</dbReference>
<dbReference type="InterPro" id="IPR036396">
    <property type="entry name" value="Cyt_P450_sf"/>
</dbReference>
<dbReference type="GO" id="GO:0020037">
    <property type="term" value="F:heme binding"/>
    <property type="evidence" value="ECO:0007669"/>
    <property type="project" value="InterPro"/>
</dbReference>
<keyword evidence="4 5" id="KW-0408">Iron</keyword>
<keyword evidence="6" id="KW-0503">Monooxygenase</keyword>